<feature type="transmembrane region" description="Helical" evidence="1">
    <location>
        <begin position="41"/>
        <end position="60"/>
    </location>
</feature>
<sequence length="114" mass="13233">MLQYLYCLFLVNKNICLSHFSLLFFFISFGSKMQSFVFSMFILKLYICTLFCLLHCLLYYTNSFIIISLLGSTLFIINLSVYLELLCSFTTTFSFFLYDGILSSGKSFSLSLQL</sequence>
<keyword evidence="1" id="KW-0472">Membrane</keyword>
<keyword evidence="1" id="KW-0812">Transmembrane</keyword>
<feature type="transmembrane region" description="Helical" evidence="1">
    <location>
        <begin position="6"/>
        <end position="29"/>
    </location>
</feature>
<dbReference type="AlphaFoldDB" id="Q5DGM5"/>
<proteinExistence type="evidence at transcript level"/>
<dbReference type="EMBL" id="AY813299">
    <property type="protein sequence ID" value="AAW25031.1"/>
    <property type="molecule type" value="mRNA"/>
</dbReference>
<organism evidence="2">
    <name type="scientific">Schistosoma japonicum</name>
    <name type="common">Blood fluke</name>
    <dbReference type="NCBI Taxonomy" id="6182"/>
    <lineage>
        <taxon>Eukaryota</taxon>
        <taxon>Metazoa</taxon>
        <taxon>Spiralia</taxon>
        <taxon>Lophotrochozoa</taxon>
        <taxon>Platyhelminthes</taxon>
        <taxon>Trematoda</taxon>
        <taxon>Digenea</taxon>
        <taxon>Strigeidida</taxon>
        <taxon>Schistosomatoidea</taxon>
        <taxon>Schistosomatidae</taxon>
        <taxon>Schistosoma</taxon>
    </lineage>
</organism>
<reference evidence="2" key="1">
    <citation type="submission" date="2004-11" db="EMBL/GenBank/DDBJ databases">
        <title>The full-length cDNA sequences of Schistosoma japonicum genes.</title>
        <authorList>
            <person name="Han Z."/>
        </authorList>
    </citation>
    <scope>NUCLEOTIDE SEQUENCE</scope>
</reference>
<name>Q5DGM5_SCHJA</name>
<evidence type="ECO:0000256" key="1">
    <source>
        <dbReference type="SAM" id="Phobius"/>
    </source>
</evidence>
<accession>Q5DGM5</accession>
<evidence type="ECO:0000313" key="2">
    <source>
        <dbReference type="EMBL" id="AAW25031.1"/>
    </source>
</evidence>
<protein>
    <submittedName>
        <fullName evidence="2">SJCHGC02188 protein</fullName>
    </submittedName>
</protein>
<reference evidence="2" key="2">
    <citation type="journal article" date="2006" name="PLoS Pathog.">
        <title>New perspectives on host-parasite interplay by comparative transcriptomic and proteomic analyses of Schistosoma japonicum.</title>
        <authorList>
            <person name="Liu F."/>
            <person name="Lu J."/>
            <person name="Hu W."/>
            <person name="Wang S.Y."/>
            <person name="Cui S.J."/>
            <person name="Chi M."/>
            <person name="Yan Q."/>
            <person name="Wang X.R."/>
            <person name="Song H.D."/>
            <person name="Xu X.N."/>
            <person name="Wang J.J."/>
            <person name="Zhang X.L."/>
            <person name="Zhang X."/>
            <person name="Wang Z.Q."/>
            <person name="Xue C.L."/>
            <person name="Brindley P.J."/>
            <person name="McManus D.P."/>
            <person name="Yang P.Y."/>
            <person name="Feng Z."/>
            <person name="Chen Z."/>
            <person name="Han Z.G."/>
        </authorList>
    </citation>
    <scope>NUCLEOTIDE SEQUENCE</scope>
</reference>
<keyword evidence="1" id="KW-1133">Transmembrane helix</keyword>
<feature type="transmembrane region" description="Helical" evidence="1">
    <location>
        <begin position="66"/>
        <end position="98"/>
    </location>
</feature>